<organism evidence="2 3">
    <name type="scientific">Mycoplasma seminis</name>
    <dbReference type="NCBI Taxonomy" id="512749"/>
    <lineage>
        <taxon>Bacteria</taxon>
        <taxon>Bacillati</taxon>
        <taxon>Mycoplasmatota</taxon>
        <taxon>Mollicutes</taxon>
        <taxon>Mycoplasmataceae</taxon>
        <taxon>Mycoplasma</taxon>
    </lineage>
</organism>
<accession>A0ABY9H9M5</accession>
<evidence type="ECO:0000313" key="2">
    <source>
        <dbReference type="EMBL" id="WLP85280.1"/>
    </source>
</evidence>
<gene>
    <name evidence="2" type="ORF">Q8852_03075</name>
</gene>
<proteinExistence type="predicted"/>
<name>A0ABY9H9M5_9MOLU</name>
<reference evidence="2" key="1">
    <citation type="submission" date="2023-08" db="EMBL/GenBank/DDBJ databases">
        <title>Complete genome sequence of Mycoplasma seminis 2200.</title>
        <authorList>
            <person name="Spergser J."/>
        </authorList>
    </citation>
    <scope>NUCLEOTIDE SEQUENCE [LARGE SCALE GENOMIC DNA]</scope>
    <source>
        <strain evidence="2">2200</strain>
    </source>
</reference>
<sequence length="1177" mass="138201">MDEFFTPDYKQFRSEKDTGKEWIKRLFQHTISPERSIQTKGNQTLPNLDLKVISKPYNVLNFTHANIETGFIDFVNAYLTDYANFYKQEQYKKSDKFKELSKTFLKIFLTNGASLLEAVQQDNLEKLKNIPEILELYNEYKKIENLKLNKYIPSKDILIQWRTLPTQRKTYNEIKVVYKNFKGGGNDKPLVREVLLYNDTENSKDLLPEPLKVKINHLNYLIMMDKDGNFYKFNDFIDNPEFSVVRPLVKFNLWDLEFSNFKSNTSERVKKAYYDAQREVDTIEKEITTAQKEYDELNKKTWVDIKETAPGGGTVIITREIYKQRYNQKQQERQRKYQEALQRLKQAEANLPQADDTRDKPPRLEDVKHIDFIELKSKKNVYDFVFYTKWDTSWYGRVKVDIIEQKIEFLKGSYITLTNNKHISRSDYLKYTNADGISLISYVDKDNDSDELIRVFYTAGEDSELQYYFIAEAKATDNTHTIAQYQGGAKHSGPGQYWSTTNQNDIERYEKWEKKWAGNYGLEAMDARPVADYMTGSTNKKDRAIYPYRIDAIKDFTSYEKWKPFFEYMLLAPNGDKAKLYKPLKIWFKLEILKPKFSGQDFTISNELNIKINQNDIIDRYSGGAYVEKIMDINLNPSDLYKIFLRNTNNIALASTMQYVFSADNVSNLEPVLRQKLINGDIKFNIHVSTVKMDDHNMLLIDFMGQRICELNVPFSQVENWSNKDTYFHLSLSSIDIPEWEILINKYNLIAHNPFCVLIQDDENKHADLEFKVEQAYKQSTFYETIKTLQPFEFDDYVLWPVRNKNPYRELDWRILKIPTDKDYQITQGLPATETIENTTNFVRPDDWMGVQQVIHLKQLDKQGVLVLLPPQNGKQKYYFLVKNGGINSFYRYVPIYGEMNGEISSASIAFWEENVVHIIKQDGTMENVLFDGKLISYMNTPFLYDIKSSKNYNFLGDDLTIATYESKDKLINLNIDDIKQLDNKIVAYSFINENTLNYTNNTAVDSTWYLKSNNNQNIATFKNKVVKTKNENIYFTATINFEVAYVDKNTNKRKVDKEESEKLASIFINPENINNLKYTHWSCDIYDKNTNELISAGETWEILKEHTLIKNNTLWIPVVIYIHTTDSDKITLLLKNFKIGDGTNMRKLSQWDDEIELLSNSTIIMRDIVFKLDMGE</sequence>
<dbReference type="EMBL" id="CP132191">
    <property type="protein sequence ID" value="WLP85280.1"/>
    <property type="molecule type" value="Genomic_DNA"/>
</dbReference>
<feature type="coiled-coil region" evidence="1">
    <location>
        <begin position="273"/>
        <end position="357"/>
    </location>
</feature>
<evidence type="ECO:0000313" key="3">
    <source>
        <dbReference type="Proteomes" id="UP001237011"/>
    </source>
</evidence>
<dbReference type="Proteomes" id="UP001237011">
    <property type="component" value="Chromosome"/>
</dbReference>
<keyword evidence="3" id="KW-1185">Reference proteome</keyword>
<dbReference type="RefSeq" id="WP_305937716.1">
    <property type="nucleotide sequence ID" value="NZ_CP132191.1"/>
</dbReference>
<keyword evidence="1" id="KW-0175">Coiled coil</keyword>
<protein>
    <submittedName>
        <fullName evidence="2">Uncharacterized protein</fullName>
    </submittedName>
</protein>
<evidence type="ECO:0000256" key="1">
    <source>
        <dbReference type="SAM" id="Coils"/>
    </source>
</evidence>